<keyword evidence="2" id="KW-1185">Reference proteome</keyword>
<protein>
    <submittedName>
        <fullName evidence="1">Uncharacterized protein</fullName>
    </submittedName>
</protein>
<feature type="non-terminal residue" evidence="1">
    <location>
        <position position="178"/>
    </location>
</feature>
<reference evidence="1 2" key="1">
    <citation type="journal article" date="2021" name="Front. Genet.">
        <title>Chromosome-Level Genome Assembly Reveals Significant Gene Expansion in the Toll and IMD Signaling Pathways of Dendrolimus kikuchii.</title>
        <authorList>
            <person name="Zhou J."/>
            <person name="Wu P."/>
            <person name="Xiong Z."/>
            <person name="Liu N."/>
            <person name="Zhao N."/>
            <person name="Ji M."/>
            <person name="Qiu Y."/>
            <person name="Yang B."/>
        </authorList>
    </citation>
    <scope>NUCLEOTIDE SEQUENCE [LARGE SCALE GENOMIC DNA]</scope>
    <source>
        <strain evidence="1">Ann1</strain>
    </source>
</reference>
<name>A0ACC1DIH7_9NEOP</name>
<organism evidence="1 2">
    <name type="scientific">Dendrolimus kikuchii</name>
    <dbReference type="NCBI Taxonomy" id="765133"/>
    <lineage>
        <taxon>Eukaryota</taxon>
        <taxon>Metazoa</taxon>
        <taxon>Ecdysozoa</taxon>
        <taxon>Arthropoda</taxon>
        <taxon>Hexapoda</taxon>
        <taxon>Insecta</taxon>
        <taxon>Pterygota</taxon>
        <taxon>Neoptera</taxon>
        <taxon>Endopterygota</taxon>
        <taxon>Lepidoptera</taxon>
        <taxon>Glossata</taxon>
        <taxon>Ditrysia</taxon>
        <taxon>Bombycoidea</taxon>
        <taxon>Lasiocampidae</taxon>
        <taxon>Dendrolimus</taxon>
    </lineage>
</organism>
<evidence type="ECO:0000313" key="1">
    <source>
        <dbReference type="EMBL" id="KAJ0183651.1"/>
    </source>
</evidence>
<dbReference type="Proteomes" id="UP000824533">
    <property type="component" value="Linkage Group LG01"/>
</dbReference>
<evidence type="ECO:0000313" key="2">
    <source>
        <dbReference type="Proteomes" id="UP000824533"/>
    </source>
</evidence>
<dbReference type="EMBL" id="CM034387">
    <property type="protein sequence ID" value="KAJ0183651.1"/>
    <property type="molecule type" value="Genomic_DNA"/>
</dbReference>
<gene>
    <name evidence="1" type="ORF">K1T71_000074</name>
</gene>
<accession>A0ACC1DIH7</accession>
<proteinExistence type="predicted"/>
<sequence>MFVAETRVTVSYNPSSRYIYRPVVHMFVAETRVTVSHNPSSRYIYRPVVHIFVAETRVTVSHNPSSRYIYRPVVHIFVAETRVTVSHNPSSRYIYRPLVHIFVAETRAKLRYPISFTPGASHADAKVILESITQICARARRVSSAVLQAFAKRLCTLSTQLQHNGALACLLLLHQLTQ</sequence>
<comment type="caution">
    <text evidence="1">The sequence shown here is derived from an EMBL/GenBank/DDBJ whole genome shotgun (WGS) entry which is preliminary data.</text>
</comment>